<proteinExistence type="predicted"/>
<comment type="caution">
    <text evidence="1">The sequence shown here is derived from an EMBL/GenBank/DDBJ whole genome shotgun (WGS) entry which is preliminary data.</text>
</comment>
<protein>
    <submittedName>
        <fullName evidence="1">DUF3221 domain-containing protein</fullName>
    </submittedName>
</protein>
<name>A0ABW5ILS2_9BACT</name>
<gene>
    <name evidence="1" type="ORF">ACFSRY_11065</name>
</gene>
<evidence type="ECO:0000313" key="2">
    <source>
        <dbReference type="Proteomes" id="UP001597544"/>
    </source>
</evidence>
<organism evidence="1 2">
    <name type="scientific">Pontibacter locisalis</name>
    <dbReference type="NCBI Taxonomy" id="1719035"/>
    <lineage>
        <taxon>Bacteria</taxon>
        <taxon>Pseudomonadati</taxon>
        <taxon>Bacteroidota</taxon>
        <taxon>Cytophagia</taxon>
        <taxon>Cytophagales</taxon>
        <taxon>Hymenobacteraceae</taxon>
        <taxon>Pontibacter</taxon>
    </lineage>
</organism>
<keyword evidence="2" id="KW-1185">Reference proteome</keyword>
<dbReference type="EMBL" id="JBHULU010000015">
    <property type="protein sequence ID" value="MFD2514408.1"/>
    <property type="molecule type" value="Genomic_DNA"/>
</dbReference>
<accession>A0ABW5ILS2</accession>
<dbReference type="Proteomes" id="UP001597544">
    <property type="component" value="Unassembled WGS sequence"/>
</dbReference>
<reference evidence="2" key="1">
    <citation type="journal article" date="2019" name="Int. J. Syst. Evol. Microbiol.">
        <title>The Global Catalogue of Microorganisms (GCM) 10K type strain sequencing project: providing services to taxonomists for standard genome sequencing and annotation.</title>
        <authorList>
            <consortium name="The Broad Institute Genomics Platform"/>
            <consortium name="The Broad Institute Genome Sequencing Center for Infectious Disease"/>
            <person name="Wu L."/>
            <person name="Ma J."/>
        </authorList>
    </citation>
    <scope>NUCLEOTIDE SEQUENCE [LARGE SCALE GENOMIC DNA]</scope>
    <source>
        <strain evidence="2">KCTC 42498</strain>
    </source>
</reference>
<dbReference type="RefSeq" id="WP_377506943.1">
    <property type="nucleotide sequence ID" value="NZ_JBHULU010000015.1"/>
</dbReference>
<sequence>MNNYFEKHSLIRLLYTNCFAFVALILISGCRGDEPKRIPDTMPDVYGAITEVVADTDDRAKAVVMVRAIEGVEAKFPEASITIDDETLIEDSRGEELTLAQLREGQEIQAWFEGDIMESMPVQGYVKAVRIKAP</sequence>
<dbReference type="PROSITE" id="PS51257">
    <property type="entry name" value="PROKAR_LIPOPROTEIN"/>
    <property type="match status" value="1"/>
</dbReference>
<evidence type="ECO:0000313" key="1">
    <source>
        <dbReference type="EMBL" id="MFD2514408.1"/>
    </source>
</evidence>